<evidence type="ECO:0000313" key="3">
    <source>
        <dbReference type="Proteomes" id="UP000428325"/>
    </source>
</evidence>
<proteinExistence type="predicted"/>
<dbReference type="EMBL" id="CP034345">
    <property type="protein sequence ID" value="QGX93731.1"/>
    <property type="molecule type" value="Genomic_DNA"/>
</dbReference>
<dbReference type="GeneID" id="43368365"/>
<evidence type="ECO:0000256" key="1">
    <source>
        <dbReference type="SAM" id="Phobius"/>
    </source>
</evidence>
<sequence length="74" mass="8227">MRLIGDRRVLVGTVCVETVAGVAALSYGHLSLLAVAVLYWIDLLFLTLRTMVQQLLSRPETDRRSTFFSVRSGS</sequence>
<keyword evidence="1" id="KW-1133">Transmembrane helix</keyword>
<feature type="transmembrane region" description="Helical" evidence="1">
    <location>
        <begin position="30"/>
        <end position="48"/>
    </location>
</feature>
<gene>
    <name evidence="2" type="ORF">EI982_02455</name>
</gene>
<dbReference type="AlphaFoldDB" id="A0A6B9F5U8"/>
<dbReference type="KEGG" id="hra:EI982_02455"/>
<organism evidence="2 3">
    <name type="scientific">Haloplanus rallus</name>
    <dbReference type="NCBI Taxonomy" id="1816183"/>
    <lineage>
        <taxon>Archaea</taxon>
        <taxon>Methanobacteriati</taxon>
        <taxon>Methanobacteriota</taxon>
        <taxon>Stenosarchaea group</taxon>
        <taxon>Halobacteria</taxon>
        <taxon>Halobacteriales</taxon>
        <taxon>Haloferacaceae</taxon>
        <taxon>Haloplanus</taxon>
    </lineage>
</organism>
<dbReference type="Proteomes" id="UP000428325">
    <property type="component" value="Chromosome"/>
</dbReference>
<dbReference type="RefSeq" id="WP_157687971.1">
    <property type="nucleotide sequence ID" value="NZ_CP034345.1"/>
</dbReference>
<reference evidence="2 3" key="1">
    <citation type="submission" date="2018-12" db="EMBL/GenBank/DDBJ databases">
        <title>Complete genome sequence of Haloplanus rallus MBLA0036.</title>
        <authorList>
            <person name="Nam Y.-d."/>
            <person name="Kang J."/>
            <person name="Chung W.-H."/>
            <person name="Park Y.S."/>
        </authorList>
    </citation>
    <scope>NUCLEOTIDE SEQUENCE [LARGE SCALE GENOMIC DNA]</scope>
    <source>
        <strain evidence="2 3">MBLA0036</strain>
    </source>
</reference>
<protein>
    <submittedName>
        <fullName evidence="2">Uncharacterized protein</fullName>
    </submittedName>
</protein>
<name>A0A6B9F5U8_9EURY</name>
<keyword evidence="3" id="KW-1185">Reference proteome</keyword>
<evidence type="ECO:0000313" key="2">
    <source>
        <dbReference type="EMBL" id="QGX93731.1"/>
    </source>
</evidence>
<keyword evidence="1" id="KW-0812">Transmembrane</keyword>
<accession>A0A6B9F5U8</accession>
<keyword evidence="1" id="KW-0472">Membrane</keyword>